<reference evidence="1" key="2">
    <citation type="submission" date="2020-05" db="UniProtKB">
        <authorList>
            <consortium name="EnsemblMetazoa"/>
        </authorList>
    </citation>
    <scope>IDENTIFICATION</scope>
    <source>
        <strain evidence="1">FAR1</strain>
    </source>
</reference>
<protein>
    <recommendedName>
        <fullName evidence="3">MYND-type domain-containing protein</fullName>
    </recommendedName>
</protein>
<evidence type="ECO:0000313" key="2">
    <source>
        <dbReference type="Proteomes" id="UP000075886"/>
    </source>
</evidence>
<dbReference type="EnsemblMetazoa" id="AFAF008029-RA">
    <property type="protein sequence ID" value="AFAF008029-PA"/>
    <property type="gene ID" value="AFAF008029"/>
</dbReference>
<organism evidence="1 2">
    <name type="scientific">Anopheles farauti</name>
    <dbReference type="NCBI Taxonomy" id="69004"/>
    <lineage>
        <taxon>Eukaryota</taxon>
        <taxon>Metazoa</taxon>
        <taxon>Ecdysozoa</taxon>
        <taxon>Arthropoda</taxon>
        <taxon>Hexapoda</taxon>
        <taxon>Insecta</taxon>
        <taxon>Pterygota</taxon>
        <taxon>Neoptera</taxon>
        <taxon>Endopterygota</taxon>
        <taxon>Diptera</taxon>
        <taxon>Nematocera</taxon>
        <taxon>Culicoidea</taxon>
        <taxon>Culicidae</taxon>
        <taxon>Anophelinae</taxon>
        <taxon>Anopheles</taxon>
    </lineage>
</organism>
<dbReference type="PANTHER" id="PTHR47111">
    <property type="entry name" value="BCDNA.LD29892"/>
    <property type="match status" value="1"/>
</dbReference>
<dbReference type="PANTHER" id="PTHR47111:SF1">
    <property type="entry name" value="SET AND MYND DOMAIN-CONTAINING PROTEIN 4"/>
    <property type="match status" value="1"/>
</dbReference>
<dbReference type="AlphaFoldDB" id="A0A182QDK7"/>
<dbReference type="Gene3D" id="1.10.220.160">
    <property type="match status" value="1"/>
</dbReference>
<name>A0A182QDK7_9DIPT</name>
<proteinExistence type="predicted"/>
<dbReference type="STRING" id="69004.A0A182QDK7"/>
<sequence length="136" mass="15925">MICYELHRYDDCLAVIWLTRASNYPERLDKLSKREANTRKALLKKAKQTVQKRYGQAGCTVAMYCSEDCLSEAYRQYHRYECLLIRDLWSIYSRITTVIAVHIVATAIVTSFDHDLEAMKEYLDSLDESRQSTRSL</sequence>
<dbReference type="Gene3D" id="6.10.140.2220">
    <property type="match status" value="1"/>
</dbReference>
<reference evidence="2" key="1">
    <citation type="submission" date="2014-01" db="EMBL/GenBank/DDBJ databases">
        <title>The Genome Sequence of Anopheles farauti FAR1 (V2).</title>
        <authorList>
            <consortium name="The Broad Institute Genomics Platform"/>
            <person name="Neafsey D.E."/>
            <person name="Besansky N."/>
            <person name="Howell P."/>
            <person name="Walton C."/>
            <person name="Young S.K."/>
            <person name="Zeng Q."/>
            <person name="Gargeya S."/>
            <person name="Fitzgerald M."/>
            <person name="Haas B."/>
            <person name="Abouelleil A."/>
            <person name="Allen A.W."/>
            <person name="Alvarado L."/>
            <person name="Arachchi H.M."/>
            <person name="Berlin A.M."/>
            <person name="Chapman S.B."/>
            <person name="Gainer-Dewar J."/>
            <person name="Goldberg J."/>
            <person name="Griggs A."/>
            <person name="Gujja S."/>
            <person name="Hansen M."/>
            <person name="Howarth C."/>
            <person name="Imamovic A."/>
            <person name="Ireland A."/>
            <person name="Larimer J."/>
            <person name="McCowan C."/>
            <person name="Murphy C."/>
            <person name="Pearson M."/>
            <person name="Poon T.W."/>
            <person name="Priest M."/>
            <person name="Roberts A."/>
            <person name="Saif S."/>
            <person name="Shea T."/>
            <person name="Sisk P."/>
            <person name="Sykes S."/>
            <person name="Wortman J."/>
            <person name="Nusbaum C."/>
            <person name="Birren B."/>
        </authorList>
    </citation>
    <scope>NUCLEOTIDE SEQUENCE [LARGE SCALE GENOMIC DNA]</scope>
    <source>
        <strain evidence="2">FAR1</strain>
    </source>
</reference>
<dbReference type="VEuPathDB" id="VectorBase:AFAF008029"/>
<dbReference type="EMBL" id="AXCN02002845">
    <property type="status" value="NOT_ANNOTATED_CDS"/>
    <property type="molecule type" value="Genomic_DNA"/>
</dbReference>
<keyword evidence="2" id="KW-1185">Reference proteome</keyword>
<dbReference type="Proteomes" id="UP000075886">
    <property type="component" value="Unassembled WGS sequence"/>
</dbReference>
<evidence type="ECO:0000313" key="1">
    <source>
        <dbReference type="EnsemblMetazoa" id="AFAF008029-PA"/>
    </source>
</evidence>
<dbReference type="SUPFAM" id="SSF144232">
    <property type="entry name" value="HIT/MYND zinc finger-like"/>
    <property type="match status" value="1"/>
</dbReference>
<evidence type="ECO:0008006" key="3">
    <source>
        <dbReference type="Google" id="ProtNLM"/>
    </source>
</evidence>
<accession>A0A182QDK7</accession>